<keyword evidence="1" id="KW-0812">Transmembrane</keyword>
<name>A0ABD2Q2J2_9PLAT</name>
<gene>
    <name evidence="3" type="ORF">Ciccas_007790</name>
</gene>
<evidence type="ECO:0000259" key="2">
    <source>
        <dbReference type="PROSITE" id="PS50056"/>
    </source>
</evidence>
<reference evidence="3 4" key="1">
    <citation type="submission" date="2024-11" db="EMBL/GenBank/DDBJ databases">
        <title>Adaptive evolution of stress response genes in parasites aligns with host niche diversity.</title>
        <authorList>
            <person name="Hahn C."/>
            <person name="Resl P."/>
        </authorList>
    </citation>
    <scope>NUCLEOTIDE SEQUENCE [LARGE SCALE GENOMIC DNA]</scope>
    <source>
        <strain evidence="3">EGGRZ-B1_66</strain>
        <tissue evidence="3">Body</tissue>
    </source>
</reference>
<protein>
    <recommendedName>
        <fullName evidence="2">Tyrosine specific protein phosphatases domain-containing protein</fullName>
    </recommendedName>
</protein>
<comment type="caution">
    <text evidence="3">The sequence shown here is derived from an EMBL/GenBank/DDBJ whole genome shotgun (WGS) entry which is preliminary data.</text>
</comment>
<evidence type="ECO:0000256" key="1">
    <source>
        <dbReference type="SAM" id="Phobius"/>
    </source>
</evidence>
<dbReference type="InterPro" id="IPR029021">
    <property type="entry name" value="Prot-tyrosine_phosphatase-like"/>
</dbReference>
<keyword evidence="1" id="KW-0472">Membrane</keyword>
<dbReference type="InterPro" id="IPR000242">
    <property type="entry name" value="PTP_cat"/>
</dbReference>
<feature type="transmembrane region" description="Helical" evidence="1">
    <location>
        <begin position="45"/>
        <end position="62"/>
    </location>
</feature>
<feature type="domain" description="Tyrosine specific protein phosphatases" evidence="2">
    <location>
        <begin position="15"/>
        <end position="53"/>
    </location>
</feature>
<dbReference type="PROSITE" id="PS00383">
    <property type="entry name" value="TYR_PHOSPHATASE_1"/>
    <property type="match status" value="1"/>
</dbReference>
<keyword evidence="1" id="KW-1133">Transmembrane helix</keyword>
<dbReference type="EMBL" id="JBJKFK010001252">
    <property type="protein sequence ID" value="KAL3313608.1"/>
    <property type="molecule type" value="Genomic_DNA"/>
</dbReference>
<dbReference type="Proteomes" id="UP001626550">
    <property type="component" value="Unassembled WGS sequence"/>
</dbReference>
<dbReference type="SUPFAM" id="SSF52799">
    <property type="entry name" value="(Phosphotyrosine protein) phosphatases II"/>
    <property type="match status" value="1"/>
</dbReference>
<evidence type="ECO:0000313" key="3">
    <source>
        <dbReference type="EMBL" id="KAL3313608.1"/>
    </source>
</evidence>
<dbReference type="InterPro" id="IPR000387">
    <property type="entry name" value="Tyr_Pase_dom"/>
</dbReference>
<evidence type="ECO:0000313" key="4">
    <source>
        <dbReference type="Proteomes" id="UP001626550"/>
    </source>
</evidence>
<keyword evidence="4" id="KW-1185">Reference proteome</keyword>
<sequence length="107" mass="12012">MNPSNYWFSAMSSFSKFVTLVRAMRDWLPGDRPFLIHCSSGEGRTGAFIFIYIFCIIISGGIPQDVSFADPRRVSNLIKRAHSLYRLSLSLSLSPNNQSNKIPGIIL</sequence>
<accession>A0ABD2Q2J2</accession>
<dbReference type="PROSITE" id="PS50056">
    <property type="entry name" value="TYR_PHOSPHATASE_2"/>
    <property type="match status" value="1"/>
</dbReference>
<dbReference type="Gene3D" id="3.90.190.10">
    <property type="entry name" value="Protein tyrosine phosphatase superfamily"/>
    <property type="match status" value="1"/>
</dbReference>
<dbReference type="Pfam" id="PF00102">
    <property type="entry name" value="Y_phosphatase"/>
    <property type="match status" value="1"/>
</dbReference>
<dbReference type="InterPro" id="IPR016130">
    <property type="entry name" value="Tyr_Pase_AS"/>
</dbReference>
<organism evidence="3 4">
    <name type="scientific">Cichlidogyrus casuarinus</name>
    <dbReference type="NCBI Taxonomy" id="1844966"/>
    <lineage>
        <taxon>Eukaryota</taxon>
        <taxon>Metazoa</taxon>
        <taxon>Spiralia</taxon>
        <taxon>Lophotrochozoa</taxon>
        <taxon>Platyhelminthes</taxon>
        <taxon>Monogenea</taxon>
        <taxon>Monopisthocotylea</taxon>
        <taxon>Dactylogyridea</taxon>
        <taxon>Ancyrocephalidae</taxon>
        <taxon>Cichlidogyrus</taxon>
    </lineage>
</organism>
<dbReference type="AlphaFoldDB" id="A0ABD2Q2J2"/>
<proteinExistence type="predicted"/>